<keyword evidence="2" id="KW-1185">Reference proteome</keyword>
<evidence type="ECO:0000313" key="2">
    <source>
        <dbReference type="Proteomes" id="UP000240317"/>
    </source>
</evidence>
<comment type="caution">
    <text evidence="1">The sequence shown here is derived from an EMBL/GenBank/DDBJ whole genome shotgun (WGS) entry which is preliminary data.</text>
</comment>
<dbReference type="EMBL" id="PYSV01000034">
    <property type="protein sequence ID" value="PTA66406.1"/>
    <property type="molecule type" value="Genomic_DNA"/>
</dbReference>
<organism evidence="1 2">
    <name type="scientific">Deinococcus arcticus</name>
    <dbReference type="NCBI Taxonomy" id="2136176"/>
    <lineage>
        <taxon>Bacteria</taxon>
        <taxon>Thermotogati</taxon>
        <taxon>Deinococcota</taxon>
        <taxon>Deinococci</taxon>
        <taxon>Deinococcales</taxon>
        <taxon>Deinococcaceae</taxon>
        <taxon>Deinococcus</taxon>
    </lineage>
</organism>
<evidence type="ECO:0000313" key="1">
    <source>
        <dbReference type="EMBL" id="PTA66406.1"/>
    </source>
</evidence>
<name>A0A2T3W3D2_9DEIO</name>
<proteinExistence type="predicted"/>
<accession>A0A2T3W3D2</accession>
<dbReference type="AlphaFoldDB" id="A0A2T3W3D2"/>
<reference evidence="1 2" key="1">
    <citation type="submission" date="2018-03" db="EMBL/GenBank/DDBJ databases">
        <title>Draft genome of Deinococcus sp. OD32.</title>
        <authorList>
            <person name="Wang X.-P."/>
            <person name="Du Z.-J."/>
        </authorList>
    </citation>
    <scope>NUCLEOTIDE SEQUENCE [LARGE SCALE GENOMIC DNA]</scope>
    <source>
        <strain evidence="1 2">OD32</strain>
    </source>
</reference>
<protein>
    <submittedName>
        <fullName evidence="1">Uncharacterized protein</fullName>
    </submittedName>
</protein>
<dbReference type="Proteomes" id="UP000240317">
    <property type="component" value="Unassembled WGS sequence"/>
</dbReference>
<gene>
    <name evidence="1" type="ORF">C8263_18105</name>
</gene>
<sequence>METQAPSFHEVFSSAVSQIVPTEPAVLDHLRDARHFLDALARQAEQLGQTERPANSLSRHWQ</sequence>